<evidence type="ECO:0000313" key="1">
    <source>
        <dbReference type="EMBL" id="ADR33626.1"/>
    </source>
</evidence>
<proteinExistence type="predicted"/>
<dbReference type="HOGENOM" id="CLU_478101_0_0_7"/>
<dbReference type="Proteomes" id="UP000008721">
    <property type="component" value="Chromosome"/>
</dbReference>
<dbReference type="RefSeq" id="WP_013459823.1">
    <property type="nucleotide sequence ID" value="NC_014762.1"/>
</dbReference>
<gene>
    <name evidence="1" type="ordered locus">Sulku_0962</name>
</gene>
<dbReference type="eggNOG" id="COG0745">
    <property type="taxonomic scope" value="Bacteria"/>
</dbReference>
<evidence type="ECO:0000313" key="2">
    <source>
        <dbReference type="Proteomes" id="UP000008721"/>
    </source>
</evidence>
<dbReference type="EMBL" id="CP002355">
    <property type="protein sequence ID" value="ADR33626.1"/>
    <property type="molecule type" value="Genomic_DNA"/>
</dbReference>
<dbReference type="KEGG" id="sku:Sulku_0962"/>
<dbReference type="OrthoDB" id="5338536at2"/>
<accession>E4U2P1</accession>
<sequence length="575" mass="65941">MKYSLLIFSSENEFLRNVFASDFEVNVIDKSQPLIDQIRHIKPQLLIIDEEILLSEKDQHYSDLTKDKVYHDLPVIAYYSGQDEIARLKLYQFNVKGIIQKGCESKRFLECAHNVLARSNPHVGSERDKFIKAFISYEDGRSIIIDALYLANYLLRYYRIDAENASNVRLAVILLTIGLKKRKTLKVLQLIQSFDFSPLLIDYLKNYHKPKTVEEKIIIAAMTQIEYDNKNPLLAKAYESLEAEIIQTTNDAVEHHKIYIACAHDIYVFVMRLNKILGEASGEIEKIEKYILHLSDILFHTLVKYGNFYAQITVDDGAYCIGATLESESLPFDEHTTSMLTCYCEDKSIEFQVSKYSLLACMKFDGSDDNTFPTNNAPSTIFPESDPIACSVTSALADTGQPECKQRQVDMGFINCMHYEDHQKITAKAFLEEFEYDTALIDDLNENENDAKDALYFDENLTASVLDSVIVTFVHYTHIFNETIEFRDLAYSVNSLITLLQSIDVESLEETKQKTLKTYLTGIFDNLANWKMHIFIAQDCPDIHYLDASLLSDCALVESLFTTVTNEDESELEFF</sequence>
<keyword evidence="2" id="KW-1185">Reference proteome</keyword>
<organism evidence="1 2">
    <name type="scientific">Sulfuricurvum kujiense (strain ATCC BAA-921 / DSM 16994 / JCM 11577 / YK-1)</name>
    <dbReference type="NCBI Taxonomy" id="709032"/>
    <lineage>
        <taxon>Bacteria</taxon>
        <taxon>Pseudomonadati</taxon>
        <taxon>Campylobacterota</taxon>
        <taxon>Epsilonproteobacteria</taxon>
        <taxon>Campylobacterales</taxon>
        <taxon>Sulfurimonadaceae</taxon>
        <taxon>Sulfuricurvum</taxon>
    </lineage>
</organism>
<dbReference type="AlphaFoldDB" id="E4U2P1"/>
<dbReference type="STRING" id="709032.Sulku_0962"/>
<reference evidence="1 2" key="1">
    <citation type="journal article" date="2012" name="Stand. Genomic Sci.">
        <title>Complete genome sequence of the sulfur compounds oxidizing chemolithoautotroph Sulfuricurvum kujiense type strain (YK-1(T)).</title>
        <authorList>
            <person name="Han C."/>
            <person name="Kotsyurbenko O."/>
            <person name="Chertkov O."/>
            <person name="Held B."/>
            <person name="Lapidus A."/>
            <person name="Nolan M."/>
            <person name="Lucas S."/>
            <person name="Hammon N."/>
            <person name="Deshpande S."/>
            <person name="Cheng J.F."/>
            <person name="Tapia R."/>
            <person name="Goodwin L.A."/>
            <person name="Pitluck S."/>
            <person name="Liolios K."/>
            <person name="Pagani I."/>
            <person name="Ivanova N."/>
            <person name="Mavromatis K."/>
            <person name="Mikhailova N."/>
            <person name="Pati A."/>
            <person name="Chen A."/>
            <person name="Palaniappan K."/>
            <person name="Land M."/>
            <person name="Hauser L."/>
            <person name="Chang Y.J."/>
            <person name="Jeffries C.D."/>
            <person name="Brambilla E.M."/>
            <person name="Rohde M."/>
            <person name="Spring S."/>
            <person name="Sikorski J."/>
            <person name="Goker M."/>
            <person name="Woyke T."/>
            <person name="Bristow J."/>
            <person name="Eisen J.A."/>
            <person name="Markowitz V."/>
            <person name="Hugenholtz P."/>
            <person name="Kyrpides N.C."/>
            <person name="Klenk H.P."/>
            <person name="Detter J.C."/>
        </authorList>
    </citation>
    <scope>NUCLEOTIDE SEQUENCE [LARGE SCALE GENOMIC DNA]</scope>
    <source>
        <strain evidence="2">ATCC BAA-921 / DSM 16994 / JCM 11577 / YK-1</strain>
    </source>
</reference>
<name>E4U2P1_SULKY</name>
<protein>
    <submittedName>
        <fullName evidence="1">Uncharacterized protein</fullName>
    </submittedName>
</protein>